<name>A0A8T0UB51_PANVG</name>
<evidence type="ECO:0008006" key="4">
    <source>
        <dbReference type="Google" id="ProtNLM"/>
    </source>
</evidence>
<feature type="signal peptide" evidence="1">
    <location>
        <begin position="1"/>
        <end position="22"/>
    </location>
</feature>
<proteinExistence type="predicted"/>
<evidence type="ECO:0000313" key="2">
    <source>
        <dbReference type="EMBL" id="KAG2621892.1"/>
    </source>
</evidence>
<dbReference type="Proteomes" id="UP000823388">
    <property type="component" value="Chromosome 3N"/>
</dbReference>
<sequence>MRQQLFLLFLFLFLFLPHATFCATAGAGGGRCDRRCGGSFVAPYPFGFSGDCPILLGCNATTSTPHLPRSTAAAPYPVVSFNSTSSTFLVSLALSCNRTVREASASLRGARYDVSSRTTLFLRGGCRAPSPSNCSVVLPATFTSVNLSTPQCGSGVANWTCVASAQPAAGSDEAARGQGQFLNWTAVNESRCEDALTATVYWGEQLGEGVPSLELAVAELGWWLDGACANATGGGGARCAQNATCHDVVTPSGAPGHRCACLVDGMSGDGFAAGEGCHFDAGWFLSFLLPWPFGRGHVSLTRKVLPPRSLRSITCAS</sequence>
<reference evidence="2" key="1">
    <citation type="submission" date="2020-05" db="EMBL/GenBank/DDBJ databases">
        <title>WGS assembly of Panicum virgatum.</title>
        <authorList>
            <person name="Lovell J.T."/>
            <person name="Jenkins J."/>
            <person name="Shu S."/>
            <person name="Juenger T.E."/>
            <person name="Schmutz J."/>
        </authorList>
    </citation>
    <scope>NUCLEOTIDE SEQUENCE</scope>
    <source>
        <strain evidence="2">AP13</strain>
    </source>
</reference>
<evidence type="ECO:0000313" key="3">
    <source>
        <dbReference type="Proteomes" id="UP000823388"/>
    </source>
</evidence>
<protein>
    <recommendedName>
        <fullName evidence="4">Wall-associated receptor kinase galacturonan-binding domain-containing protein</fullName>
    </recommendedName>
</protein>
<dbReference type="AlphaFoldDB" id="A0A8T0UB51"/>
<keyword evidence="1" id="KW-0732">Signal</keyword>
<gene>
    <name evidence="2" type="ORF">PVAP13_3NG300403</name>
</gene>
<accession>A0A8T0UB51</accession>
<dbReference type="EMBL" id="CM029042">
    <property type="protein sequence ID" value="KAG2621892.1"/>
    <property type="molecule type" value="Genomic_DNA"/>
</dbReference>
<feature type="chain" id="PRO_5035778639" description="Wall-associated receptor kinase galacturonan-binding domain-containing protein" evidence="1">
    <location>
        <begin position="23"/>
        <end position="317"/>
    </location>
</feature>
<evidence type="ECO:0000256" key="1">
    <source>
        <dbReference type="SAM" id="SignalP"/>
    </source>
</evidence>
<organism evidence="2 3">
    <name type="scientific">Panicum virgatum</name>
    <name type="common">Blackwell switchgrass</name>
    <dbReference type="NCBI Taxonomy" id="38727"/>
    <lineage>
        <taxon>Eukaryota</taxon>
        <taxon>Viridiplantae</taxon>
        <taxon>Streptophyta</taxon>
        <taxon>Embryophyta</taxon>
        <taxon>Tracheophyta</taxon>
        <taxon>Spermatophyta</taxon>
        <taxon>Magnoliopsida</taxon>
        <taxon>Liliopsida</taxon>
        <taxon>Poales</taxon>
        <taxon>Poaceae</taxon>
        <taxon>PACMAD clade</taxon>
        <taxon>Panicoideae</taxon>
        <taxon>Panicodae</taxon>
        <taxon>Paniceae</taxon>
        <taxon>Panicinae</taxon>
        <taxon>Panicum</taxon>
        <taxon>Panicum sect. Hiantes</taxon>
    </lineage>
</organism>
<keyword evidence="3" id="KW-1185">Reference proteome</keyword>
<comment type="caution">
    <text evidence="2">The sequence shown here is derived from an EMBL/GenBank/DDBJ whole genome shotgun (WGS) entry which is preliminary data.</text>
</comment>